<evidence type="ECO:0000256" key="2">
    <source>
        <dbReference type="ARBA" id="ARBA00010781"/>
    </source>
</evidence>
<reference evidence="11" key="1">
    <citation type="submission" date="2021-01" db="UniProtKB">
        <authorList>
            <consortium name="EnsemblPlants"/>
        </authorList>
    </citation>
    <scope>IDENTIFICATION</scope>
</reference>
<organism evidence="11 12">
    <name type="scientific">Kalanchoe fedtschenkoi</name>
    <name type="common">Lavender scallops</name>
    <name type="synonym">South American air plant</name>
    <dbReference type="NCBI Taxonomy" id="63787"/>
    <lineage>
        <taxon>Eukaryota</taxon>
        <taxon>Viridiplantae</taxon>
        <taxon>Streptophyta</taxon>
        <taxon>Embryophyta</taxon>
        <taxon>Tracheophyta</taxon>
        <taxon>Spermatophyta</taxon>
        <taxon>Magnoliopsida</taxon>
        <taxon>eudicotyledons</taxon>
        <taxon>Gunneridae</taxon>
        <taxon>Pentapetalae</taxon>
        <taxon>Saxifragales</taxon>
        <taxon>Crassulaceae</taxon>
        <taxon>Kalanchoe</taxon>
    </lineage>
</organism>
<keyword evidence="12" id="KW-1185">Reference proteome</keyword>
<keyword evidence="6 9" id="KW-0732">Signal</keyword>
<comment type="subcellular location">
    <subcellularLocation>
        <location evidence="1 9">Secreted</location>
    </subcellularLocation>
</comment>
<keyword evidence="3 9" id="KW-0217">Developmental protein</keyword>
<dbReference type="GO" id="GO:0030154">
    <property type="term" value="P:cell differentiation"/>
    <property type="evidence" value="ECO:0007669"/>
    <property type="project" value="UniProtKB-UniRule"/>
</dbReference>
<dbReference type="GO" id="GO:0005576">
    <property type="term" value="C:extracellular region"/>
    <property type="evidence" value="ECO:0007669"/>
    <property type="project" value="UniProtKB-SubCell"/>
</dbReference>
<evidence type="ECO:0000256" key="1">
    <source>
        <dbReference type="ARBA" id="ARBA00004613"/>
    </source>
</evidence>
<proteinExistence type="inferred from homology"/>
<dbReference type="EnsemblPlants" id="Kaladp0058s0456.1.v1.1">
    <property type="protein sequence ID" value="Kaladp0058s0456.1.v1.1"/>
    <property type="gene ID" value="Kaladp0058s0456.v1.1"/>
</dbReference>
<dbReference type="PANTHER" id="PTHR33285">
    <property type="entry name" value="PHYTOSULFOKINES 3"/>
    <property type="match status" value="1"/>
</dbReference>
<evidence type="ECO:0000256" key="8">
    <source>
        <dbReference type="ARBA" id="ARBA00023030"/>
    </source>
</evidence>
<keyword evidence="4 9" id="KW-0964">Secreted</keyword>
<feature type="chain" id="PRO_5031591358" description="Phytosulfokine" evidence="9">
    <location>
        <begin position="24"/>
        <end position="83"/>
    </location>
</feature>
<keyword evidence="5 9" id="KW-0765">Sulfation</keyword>
<evidence type="ECO:0000256" key="4">
    <source>
        <dbReference type="ARBA" id="ARBA00022525"/>
    </source>
</evidence>
<dbReference type="InterPro" id="IPR009438">
    <property type="entry name" value="Phytosulfokine"/>
</dbReference>
<evidence type="ECO:0000256" key="3">
    <source>
        <dbReference type="ARBA" id="ARBA00022473"/>
    </source>
</evidence>
<evidence type="ECO:0000256" key="5">
    <source>
        <dbReference type="ARBA" id="ARBA00022641"/>
    </source>
</evidence>
<dbReference type="AlphaFoldDB" id="A0A7N0U9Q4"/>
<evidence type="ECO:0000256" key="9">
    <source>
        <dbReference type="RuleBase" id="RU368031"/>
    </source>
</evidence>
<sequence>MSPKISLLFVYIRLLSLLFTVASRPMRSSSDSTSVKSDQVQEREQPDEESERSCGRGGADECLTRRTLTAHLDYIYTQKNNHP</sequence>
<feature type="signal peptide" evidence="9">
    <location>
        <begin position="1"/>
        <end position="23"/>
    </location>
</feature>
<dbReference type="Gramene" id="Kaladp0058s0456.1.v1.1">
    <property type="protein sequence ID" value="Kaladp0058s0456.1.v1.1"/>
    <property type="gene ID" value="Kaladp0058s0456.v1.1"/>
</dbReference>
<dbReference type="GO" id="GO:0008283">
    <property type="term" value="P:cell population proliferation"/>
    <property type="evidence" value="ECO:0007669"/>
    <property type="project" value="UniProtKB-UniRule"/>
</dbReference>
<evidence type="ECO:0000313" key="11">
    <source>
        <dbReference type="EnsemblPlants" id="Kaladp0058s0456.1.v1.1"/>
    </source>
</evidence>
<evidence type="ECO:0000256" key="10">
    <source>
        <dbReference type="SAM" id="MobiDB-lite"/>
    </source>
</evidence>
<protein>
    <recommendedName>
        <fullName evidence="9">Phytosulfokine</fullName>
    </recommendedName>
    <component>
        <recommendedName>
            <fullName evidence="9">Phytosulfokine-alpha</fullName>
            <shortName evidence="9">PSK-alpha</shortName>
            <shortName evidence="9">Phytosulfokine-a</shortName>
        </recommendedName>
    </component>
    <component>
        <recommendedName>
            <fullName evidence="9">Phytosulfokine-beta</fullName>
            <shortName evidence="9">PSK-beta</shortName>
            <shortName evidence="9">Phytosulfokine-b</shortName>
        </recommendedName>
    </component>
</protein>
<comment type="similarity">
    <text evidence="2 9">Belongs to the phytosulfokine family.</text>
</comment>
<comment type="function">
    <text evidence="9">Promotes plant cell differentiation, organogenesis and somatic embryogenesis as well as cell proliferation.</text>
</comment>
<comment type="PTM">
    <text evidence="9">PSK-alpha is produced by endopeptidase digestion. PSK-beta is produced from PSK-alpha by exopeptidase digestion.</text>
</comment>
<accession>A0A7N0U9Q4</accession>
<comment type="PTM">
    <text evidence="9">Sulfation is important for activity and for the binding to a putative membrane receptor.</text>
</comment>
<dbReference type="Proteomes" id="UP000594263">
    <property type="component" value="Unplaced"/>
</dbReference>
<dbReference type="Pfam" id="PF06404">
    <property type="entry name" value="PSK"/>
    <property type="match status" value="1"/>
</dbReference>
<feature type="region of interest" description="Disordered" evidence="10">
    <location>
        <begin position="23"/>
        <end position="59"/>
    </location>
</feature>
<evidence type="ECO:0000256" key="6">
    <source>
        <dbReference type="ARBA" id="ARBA00022729"/>
    </source>
</evidence>
<feature type="compositionally biased region" description="Low complexity" evidence="10">
    <location>
        <begin position="23"/>
        <end position="38"/>
    </location>
</feature>
<evidence type="ECO:0000256" key="7">
    <source>
        <dbReference type="ARBA" id="ARBA00022782"/>
    </source>
</evidence>
<name>A0A7N0U9Q4_KALFE</name>
<dbReference type="PANTHER" id="PTHR33285:SF55">
    <property type="entry name" value="PHYTOSULFOKINES 3"/>
    <property type="match status" value="1"/>
</dbReference>
<keyword evidence="7 9" id="KW-0221">Differentiation</keyword>
<dbReference type="GO" id="GO:0008083">
    <property type="term" value="F:growth factor activity"/>
    <property type="evidence" value="ECO:0007669"/>
    <property type="project" value="UniProtKB-UniRule"/>
</dbReference>
<evidence type="ECO:0000313" key="12">
    <source>
        <dbReference type="Proteomes" id="UP000594263"/>
    </source>
</evidence>
<keyword evidence="8 9" id="KW-0339">Growth factor</keyword>